<feature type="chain" id="PRO_5015004728" evidence="7">
    <location>
        <begin position="27"/>
        <end position="320"/>
    </location>
</feature>
<protein>
    <submittedName>
        <fullName evidence="9">Sulfite dehydrogenase cytochrome subunit SoxD</fullName>
    </submittedName>
</protein>
<keyword evidence="3 6" id="KW-0479">Metal-binding</keyword>
<dbReference type="GO" id="GO:0020037">
    <property type="term" value="F:heme binding"/>
    <property type="evidence" value="ECO:0007669"/>
    <property type="project" value="InterPro"/>
</dbReference>
<dbReference type="Pfam" id="PF13442">
    <property type="entry name" value="Cytochrome_CBB3"/>
    <property type="match status" value="1"/>
</dbReference>
<dbReference type="PANTHER" id="PTHR35008">
    <property type="entry name" value="BLL4482 PROTEIN-RELATED"/>
    <property type="match status" value="1"/>
</dbReference>
<feature type="domain" description="Cytochrome c" evidence="8">
    <location>
        <begin position="59"/>
        <end position="147"/>
    </location>
</feature>
<reference evidence="9 10" key="1">
    <citation type="journal article" date="2017" name="Environ. Microbiol.">
        <title>Genomic and physiological analyses of 'Reinekea forsetii' reveal a versatile opportunistic lifestyle during spring algae blooms.</title>
        <authorList>
            <person name="Avci B."/>
            <person name="Hahnke R.L."/>
            <person name="Chafee M."/>
            <person name="Fischer T."/>
            <person name="Gruber-Vodicka H."/>
            <person name="Tegetmeyer H.E."/>
            <person name="Harder J."/>
            <person name="Fuchs B.M."/>
            <person name="Amann R.I."/>
            <person name="Teeling H."/>
        </authorList>
    </citation>
    <scope>NUCLEOTIDE SEQUENCE [LARGE SCALE GENOMIC DNA]</scope>
    <source>
        <strain evidence="9 10">Hel1_31_D35</strain>
    </source>
</reference>
<dbReference type="Gene3D" id="1.10.760.10">
    <property type="entry name" value="Cytochrome c-like domain"/>
    <property type="match status" value="2"/>
</dbReference>
<organism evidence="9 10">
    <name type="scientific">Reinekea forsetii</name>
    <dbReference type="NCBI Taxonomy" id="1336806"/>
    <lineage>
        <taxon>Bacteria</taxon>
        <taxon>Pseudomonadati</taxon>
        <taxon>Pseudomonadota</taxon>
        <taxon>Gammaproteobacteria</taxon>
        <taxon>Oceanospirillales</taxon>
        <taxon>Saccharospirillaceae</taxon>
        <taxon>Reinekea</taxon>
    </lineage>
</organism>
<evidence type="ECO:0000256" key="6">
    <source>
        <dbReference type="PROSITE-ProRule" id="PRU00433"/>
    </source>
</evidence>
<dbReference type="InterPro" id="IPR051459">
    <property type="entry name" value="Cytochrome_c-type_DH"/>
</dbReference>
<evidence type="ECO:0000256" key="5">
    <source>
        <dbReference type="ARBA" id="ARBA00023004"/>
    </source>
</evidence>
<evidence type="ECO:0000313" key="9">
    <source>
        <dbReference type="EMBL" id="ATX77448.1"/>
    </source>
</evidence>
<dbReference type="OrthoDB" id="9814708at2"/>
<keyword evidence="5 6" id="KW-0408">Iron</keyword>
<name>A0A2K8KRU4_9GAMM</name>
<dbReference type="KEGG" id="rfo:REIFOR_02317"/>
<keyword evidence="1" id="KW-0813">Transport</keyword>
<dbReference type="PROSITE" id="PS51007">
    <property type="entry name" value="CYTC"/>
    <property type="match status" value="2"/>
</dbReference>
<dbReference type="EMBL" id="CP011797">
    <property type="protein sequence ID" value="ATX77448.1"/>
    <property type="molecule type" value="Genomic_DNA"/>
</dbReference>
<feature type="signal peptide" evidence="7">
    <location>
        <begin position="1"/>
        <end position="26"/>
    </location>
</feature>
<keyword evidence="2 6" id="KW-0349">Heme</keyword>
<dbReference type="RefSeq" id="WP_100257705.1">
    <property type="nucleotide sequence ID" value="NZ_CP011797.1"/>
</dbReference>
<proteinExistence type="predicted"/>
<evidence type="ECO:0000256" key="7">
    <source>
        <dbReference type="SAM" id="SignalP"/>
    </source>
</evidence>
<dbReference type="SUPFAM" id="SSF46626">
    <property type="entry name" value="Cytochrome c"/>
    <property type="match status" value="2"/>
</dbReference>
<keyword evidence="10" id="KW-1185">Reference proteome</keyword>
<evidence type="ECO:0000256" key="3">
    <source>
        <dbReference type="ARBA" id="ARBA00022723"/>
    </source>
</evidence>
<feature type="domain" description="Cytochrome c" evidence="8">
    <location>
        <begin position="235"/>
        <end position="319"/>
    </location>
</feature>
<dbReference type="PRINTS" id="PR00607">
    <property type="entry name" value="CYTCHROMECIE"/>
</dbReference>
<evidence type="ECO:0000259" key="8">
    <source>
        <dbReference type="PROSITE" id="PS51007"/>
    </source>
</evidence>
<evidence type="ECO:0000256" key="1">
    <source>
        <dbReference type="ARBA" id="ARBA00022448"/>
    </source>
</evidence>
<dbReference type="Pfam" id="PF00034">
    <property type="entry name" value="Cytochrom_C"/>
    <property type="match status" value="1"/>
</dbReference>
<dbReference type="AlphaFoldDB" id="A0A2K8KRU4"/>
<evidence type="ECO:0000313" key="10">
    <source>
        <dbReference type="Proteomes" id="UP000229757"/>
    </source>
</evidence>
<sequence>MSNFLKGHHLALFLTPILLASSLVNADTLNLGRTPTPAEVAGWDIDVRPDGLGLPVGQGSVSDGEYLYDEKCSSCHGIFGEGEKRWPKLAGGKGTLADDRPDKTVGSYWPYASTLWDYIHRAMPFPAPQSLETDEVYAITAYVLYLNEIVEEEFVLNEKNLAAIVMPNAGNFYRDDRPDAANPRCMADCKDPASIQVVASLTGITPTDHFKEDGNDGVAYEEPAEIDVESSSLSASAQAGQATYDQACTVCHSSGMAGAPRLGDKPDWEIRVGTGMETLYGNAINGFQGAKGMMPAKGGQTQLSDEQVRNAVDFMVESSR</sequence>
<evidence type="ECO:0000256" key="2">
    <source>
        <dbReference type="ARBA" id="ARBA00022617"/>
    </source>
</evidence>
<dbReference type="PANTHER" id="PTHR35008:SF8">
    <property type="entry name" value="ALCOHOL DEHYDROGENASE CYTOCHROME C SUBUNIT"/>
    <property type="match status" value="1"/>
</dbReference>
<gene>
    <name evidence="9" type="primary">soxD</name>
    <name evidence="9" type="ORF">REIFOR_02317</name>
</gene>
<dbReference type="GO" id="GO:0005506">
    <property type="term" value="F:iron ion binding"/>
    <property type="evidence" value="ECO:0007669"/>
    <property type="project" value="InterPro"/>
</dbReference>
<dbReference type="GO" id="GO:0009055">
    <property type="term" value="F:electron transfer activity"/>
    <property type="evidence" value="ECO:0007669"/>
    <property type="project" value="InterPro"/>
</dbReference>
<keyword evidence="7" id="KW-0732">Signal</keyword>
<dbReference type="InterPro" id="IPR009056">
    <property type="entry name" value="Cyt_c-like_dom"/>
</dbReference>
<keyword evidence="4" id="KW-0249">Electron transport</keyword>
<dbReference type="InterPro" id="IPR002323">
    <property type="entry name" value="Cyt_CIE"/>
</dbReference>
<accession>A0A2K8KRU4</accession>
<evidence type="ECO:0000256" key="4">
    <source>
        <dbReference type="ARBA" id="ARBA00022982"/>
    </source>
</evidence>
<dbReference type="InterPro" id="IPR036909">
    <property type="entry name" value="Cyt_c-like_dom_sf"/>
</dbReference>
<dbReference type="Proteomes" id="UP000229757">
    <property type="component" value="Chromosome"/>
</dbReference>